<dbReference type="EMBL" id="JAKOGI010000139">
    <property type="protein sequence ID" value="KAJ8442610.1"/>
    <property type="molecule type" value="Genomic_DNA"/>
</dbReference>
<gene>
    <name evidence="7" type="ORF">Cgig2_026552</name>
</gene>
<evidence type="ECO:0000256" key="1">
    <source>
        <dbReference type="ARBA" id="ARBA00004123"/>
    </source>
</evidence>
<feature type="domain" description="TF-B3" evidence="6">
    <location>
        <begin position="59"/>
        <end position="139"/>
    </location>
</feature>
<evidence type="ECO:0000256" key="5">
    <source>
        <dbReference type="ARBA" id="ARBA00023242"/>
    </source>
</evidence>
<dbReference type="Proteomes" id="UP001153076">
    <property type="component" value="Unassembled WGS sequence"/>
</dbReference>
<keyword evidence="4" id="KW-0804">Transcription</keyword>
<evidence type="ECO:0000313" key="7">
    <source>
        <dbReference type="EMBL" id="KAJ8442610.1"/>
    </source>
</evidence>
<keyword evidence="8" id="KW-1185">Reference proteome</keyword>
<dbReference type="Pfam" id="PF02362">
    <property type="entry name" value="B3"/>
    <property type="match status" value="1"/>
</dbReference>
<evidence type="ECO:0000313" key="8">
    <source>
        <dbReference type="Proteomes" id="UP001153076"/>
    </source>
</evidence>
<keyword evidence="5" id="KW-0539">Nucleus</keyword>
<dbReference type="GO" id="GO:0003677">
    <property type="term" value="F:DNA binding"/>
    <property type="evidence" value="ECO:0007669"/>
    <property type="project" value="UniProtKB-KW"/>
</dbReference>
<dbReference type="PANTHER" id="PTHR31391">
    <property type="entry name" value="B3 DOMAIN-CONTAINING PROTEIN OS11G0197600-RELATED"/>
    <property type="match status" value="1"/>
</dbReference>
<comment type="caution">
    <text evidence="7">The sequence shown here is derived from an EMBL/GenBank/DDBJ whole genome shotgun (WGS) entry which is preliminary data.</text>
</comment>
<dbReference type="OrthoDB" id="638806at2759"/>
<protein>
    <recommendedName>
        <fullName evidence="6">TF-B3 domain-containing protein</fullName>
    </recommendedName>
</protein>
<reference evidence="7" key="1">
    <citation type="submission" date="2022-04" db="EMBL/GenBank/DDBJ databases">
        <title>Carnegiea gigantea Genome sequencing and assembly v2.</title>
        <authorList>
            <person name="Copetti D."/>
            <person name="Sanderson M.J."/>
            <person name="Burquez A."/>
            <person name="Wojciechowski M.F."/>
        </authorList>
    </citation>
    <scope>NUCLEOTIDE SEQUENCE</scope>
    <source>
        <strain evidence="7">SGP5-SGP5p</strain>
        <tissue evidence="7">Aerial part</tissue>
    </source>
</reference>
<keyword evidence="3" id="KW-0238">DNA-binding</keyword>
<dbReference type="InterPro" id="IPR003340">
    <property type="entry name" value="B3_DNA-bd"/>
</dbReference>
<dbReference type="InterPro" id="IPR015300">
    <property type="entry name" value="DNA-bd_pseudobarrel_sf"/>
</dbReference>
<name>A0A9Q1KFJ2_9CARY</name>
<dbReference type="CDD" id="cd10017">
    <property type="entry name" value="B3_DNA"/>
    <property type="match status" value="1"/>
</dbReference>
<dbReference type="Gene3D" id="2.40.330.10">
    <property type="entry name" value="DNA-binding pseudobarrel domain"/>
    <property type="match status" value="1"/>
</dbReference>
<evidence type="ECO:0000256" key="3">
    <source>
        <dbReference type="ARBA" id="ARBA00023125"/>
    </source>
</evidence>
<evidence type="ECO:0000256" key="2">
    <source>
        <dbReference type="ARBA" id="ARBA00023015"/>
    </source>
</evidence>
<dbReference type="SUPFAM" id="SSF101936">
    <property type="entry name" value="DNA-binding pseudobarrel domain"/>
    <property type="match status" value="1"/>
</dbReference>
<dbReference type="PANTHER" id="PTHR31391:SF64">
    <property type="entry name" value="B3 DOMAIN-CONTAINING PROTEIN OS06G0112300"/>
    <property type="match status" value="1"/>
</dbReference>
<sequence length="159" mass="17820">MKSIGIFGVELAELEMKGGLTKMDQDSEFGSATDDETEPLSGKPFFHVLLQKSHIVNPLSIPVKISRMLPSEAVPVVLTHGSRTWEMTYNGNHPTHKRFDPRWKTFVADNKLEVGDACLFELVESGSTIKFKVQILRGNFPPELLLRRDGSKDKPVIID</sequence>
<evidence type="ECO:0000259" key="6">
    <source>
        <dbReference type="PROSITE" id="PS50863"/>
    </source>
</evidence>
<organism evidence="7 8">
    <name type="scientific">Carnegiea gigantea</name>
    <dbReference type="NCBI Taxonomy" id="171969"/>
    <lineage>
        <taxon>Eukaryota</taxon>
        <taxon>Viridiplantae</taxon>
        <taxon>Streptophyta</taxon>
        <taxon>Embryophyta</taxon>
        <taxon>Tracheophyta</taxon>
        <taxon>Spermatophyta</taxon>
        <taxon>Magnoliopsida</taxon>
        <taxon>eudicotyledons</taxon>
        <taxon>Gunneridae</taxon>
        <taxon>Pentapetalae</taxon>
        <taxon>Caryophyllales</taxon>
        <taxon>Cactineae</taxon>
        <taxon>Cactaceae</taxon>
        <taxon>Cactoideae</taxon>
        <taxon>Echinocereeae</taxon>
        <taxon>Carnegiea</taxon>
    </lineage>
</organism>
<dbReference type="SMART" id="SM01019">
    <property type="entry name" value="B3"/>
    <property type="match status" value="1"/>
</dbReference>
<accession>A0A9Q1KFJ2</accession>
<keyword evidence="2" id="KW-0805">Transcription regulation</keyword>
<evidence type="ECO:0000256" key="4">
    <source>
        <dbReference type="ARBA" id="ARBA00023163"/>
    </source>
</evidence>
<dbReference type="InterPro" id="IPR044837">
    <property type="entry name" value="REM16-like"/>
</dbReference>
<dbReference type="AlphaFoldDB" id="A0A9Q1KFJ2"/>
<proteinExistence type="predicted"/>
<dbReference type="GO" id="GO:0005634">
    <property type="term" value="C:nucleus"/>
    <property type="evidence" value="ECO:0007669"/>
    <property type="project" value="UniProtKB-SubCell"/>
</dbReference>
<dbReference type="PROSITE" id="PS50863">
    <property type="entry name" value="B3"/>
    <property type="match status" value="1"/>
</dbReference>
<comment type="subcellular location">
    <subcellularLocation>
        <location evidence="1">Nucleus</location>
    </subcellularLocation>
</comment>